<evidence type="ECO:0000313" key="1">
    <source>
        <dbReference type="EMBL" id="ONH27756.1"/>
    </source>
</evidence>
<dbReference type="RefSeq" id="WP_076818924.1">
    <property type="nucleotide sequence ID" value="NZ_MOMC01000044.1"/>
</dbReference>
<evidence type="ECO:0000313" key="2">
    <source>
        <dbReference type="Proteomes" id="UP000188929"/>
    </source>
</evidence>
<dbReference type="Proteomes" id="UP000188929">
    <property type="component" value="Unassembled WGS sequence"/>
</dbReference>
<dbReference type="OrthoDB" id="3267746at2"/>
<proteinExistence type="predicted"/>
<evidence type="ECO:0008006" key="3">
    <source>
        <dbReference type="Google" id="ProtNLM"/>
    </source>
</evidence>
<organism evidence="1 2">
    <name type="scientific">Pseudofrankia asymbiotica</name>
    <dbReference type="NCBI Taxonomy" id="1834516"/>
    <lineage>
        <taxon>Bacteria</taxon>
        <taxon>Bacillati</taxon>
        <taxon>Actinomycetota</taxon>
        <taxon>Actinomycetes</taxon>
        <taxon>Frankiales</taxon>
        <taxon>Frankiaceae</taxon>
        <taxon>Pseudofrankia</taxon>
    </lineage>
</organism>
<keyword evidence="2" id="KW-1185">Reference proteome</keyword>
<name>A0A1V2I7V1_9ACTN</name>
<sequence>MSASDGTVRSTPEAVAAVAGLGALVNGPLLRSFDDLRRHAGVLTDPDCWDGRTATEFRSTIWPAYERALADLHTQLGRLRTRLGEIQDDIQSAG</sequence>
<dbReference type="AlphaFoldDB" id="A0A1V2I7V1"/>
<reference evidence="2" key="1">
    <citation type="submission" date="2016-10" db="EMBL/GenBank/DDBJ databases">
        <title>Frankia sp. NRRL B-16386 Genome sequencing.</title>
        <authorList>
            <person name="Ghodhbane-Gtari F."/>
            <person name="Swanson E."/>
            <person name="Gueddou A."/>
            <person name="Hezbri K."/>
            <person name="Ktari K."/>
            <person name="Nouioui I."/>
            <person name="Morris K."/>
            <person name="Simpson S."/>
            <person name="Abebe-Akele F."/>
            <person name="Thomas K."/>
            <person name="Gtari M."/>
            <person name="Tisa L.S."/>
        </authorList>
    </citation>
    <scope>NUCLEOTIDE SEQUENCE [LARGE SCALE GENOMIC DNA]</scope>
    <source>
        <strain evidence="2">NRRL B-16386</strain>
    </source>
</reference>
<comment type="caution">
    <text evidence="1">The sequence shown here is derived from an EMBL/GenBank/DDBJ whole genome shotgun (WGS) entry which is preliminary data.</text>
</comment>
<dbReference type="EMBL" id="MOMC01000044">
    <property type="protein sequence ID" value="ONH27756.1"/>
    <property type="molecule type" value="Genomic_DNA"/>
</dbReference>
<accession>A0A1V2I7V1</accession>
<protein>
    <recommendedName>
        <fullName evidence="3">Pyrophosphorylase</fullName>
    </recommendedName>
</protein>
<dbReference type="STRING" id="1834516.BL253_21155"/>
<gene>
    <name evidence="1" type="ORF">BL253_21155</name>
</gene>